<sequence>MAARPEPLTPIPVRPRVFGRPHDENENNVLRPIPNGPSRLGDEGKGRTARRRAHVFGISFPR</sequence>
<feature type="region of interest" description="Disordered" evidence="1">
    <location>
        <begin position="1"/>
        <end position="49"/>
    </location>
</feature>
<reference evidence="2" key="1">
    <citation type="submission" date="2022-03" db="EMBL/GenBank/DDBJ databases">
        <authorList>
            <person name="Leyn A S."/>
        </authorList>
    </citation>
    <scope>NUCLEOTIDE SEQUENCE</scope>
    <source>
        <strain evidence="2">Streptomyces globisporus 4-3</strain>
    </source>
</reference>
<dbReference type="Proteomes" id="UP001154015">
    <property type="component" value="Unassembled WGS sequence"/>
</dbReference>
<accession>A0ABM9GPN1</accession>
<proteinExistence type="predicted"/>
<dbReference type="EMBL" id="CAKXYP010000001">
    <property type="protein sequence ID" value="CAH9413352.1"/>
    <property type="molecule type" value="Genomic_DNA"/>
</dbReference>
<evidence type="ECO:0000313" key="2">
    <source>
        <dbReference type="EMBL" id="CAH9413352.1"/>
    </source>
</evidence>
<evidence type="ECO:0000313" key="3">
    <source>
        <dbReference type="Proteomes" id="UP001154015"/>
    </source>
</evidence>
<organism evidence="2 3">
    <name type="scientific">Streptomyces globisporus</name>
    <dbReference type="NCBI Taxonomy" id="1908"/>
    <lineage>
        <taxon>Bacteria</taxon>
        <taxon>Bacillati</taxon>
        <taxon>Actinomycetota</taxon>
        <taxon>Actinomycetes</taxon>
        <taxon>Kitasatosporales</taxon>
        <taxon>Streptomycetaceae</taxon>
        <taxon>Streptomyces</taxon>
    </lineage>
</organism>
<evidence type="ECO:0000256" key="1">
    <source>
        <dbReference type="SAM" id="MobiDB-lite"/>
    </source>
</evidence>
<keyword evidence="3" id="KW-1185">Reference proteome</keyword>
<protein>
    <submittedName>
        <fullName evidence="2">Uncharacterized protein</fullName>
    </submittedName>
</protein>
<gene>
    <name evidence="2" type="ORF">SGL43_00350</name>
</gene>
<comment type="caution">
    <text evidence="2">The sequence shown here is derived from an EMBL/GenBank/DDBJ whole genome shotgun (WGS) entry which is preliminary data.</text>
</comment>
<name>A0ABM9GPN1_STRGL</name>